<keyword evidence="6 7" id="KW-0472">Membrane</keyword>
<sequence>MDVLVRILKYLAPSKGKIALVVVVSMLTSLFSVVSIYSVLPLLNAIFTADKTVEQSVVEEEPLSEERESLEVTEAPAAGGELKKRFDTDKIKVQIREAFESLFFAETKQQTLLNICLFLIAAFFLKNLFLYLNKQLIFSVQTKATKKLRDNVFESIIEMHLDYFNNQRVGSLMNHVYNDVQNVQGSISSTFINLVQNPFSIVVYIAVLLALSWKLTLFAIGVSVLIFFVIRTIGREVKGLARNFQNRMGDMNSVLQEKFNGIKVIKSSAYEDVEYSKFRSFTKDFRRLELKINRLRNIISPLNETLMVAAISFVLWFGGLQVFAGSMTANELIVFAFSLYSTMGPIKKLGEANTQIQIGLISAERLFAILDAESDVVNGEKRIGGLKHSIRFEDVCFRYRKEDDVPWVLDHVTFEIEKGRMVALVGQSGSGKSTVVDLLLRFYDVDSGRITVDGVDIRELDYKQLRSMIGVVSQEVILFNDTIGQNISYGVHGEASLEQIERAAKLANAHGFIQEKPQQYDTVVGDRGIQLSGGQRQRLAIARAMVKNPDLLIFDEATSALDNESEKVVQEAIDHALQDRTALVVAHRLSTVKNADTIIVMDHGRVAETGTHAELLRQNGLYKMYYDIQFDAKTDRHGKIEV</sequence>
<evidence type="ECO:0000259" key="8">
    <source>
        <dbReference type="PROSITE" id="PS50893"/>
    </source>
</evidence>
<evidence type="ECO:0000256" key="3">
    <source>
        <dbReference type="ARBA" id="ARBA00022741"/>
    </source>
</evidence>
<dbReference type="InterPro" id="IPR011527">
    <property type="entry name" value="ABC1_TM_dom"/>
</dbReference>
<dbReference type="InterPro" id="IPR039421">
    <property type="entry name" value="Type_1_exporter"/>
</dbReference>
<feature type="domain" description="ABC transmembrane type-1" evidence="9">
    <location>
        <begin position="19"/>
        <end position="357"/>
    </location>
</feature>
<dbReference type="InterPro" id="IPR036640">
    <property type="entry name" value="ABC1_TM_sf"/>
</dbReference>
<keyword evidence="3" id="KW-0547">Nucleotide-binding</keyword>
<dbReference type="SMART" id="SM00382">
    <property type="entry name" value="AAA"/>
    <property type="match status" value="1"/>
</dbReference>
<dbReference type="Gene3D" id="1.20.1560.10">
    <property type="entry name" value="ABC transporter type 1, transmembrane domain"/>
    <property type="match status" value="1"/>
</dbReference>
<dbReference type="Pfam" id="PF00664">
    <property type="entry name" value="ABC_membrane"/>
    <property type="match status" value="1"/>
</dbReference>
<evidence type="ECO:0000313" key="11">
    <source>
        <dbReference type="Proteomes" id="UP000619838"/>
    </source>
</evidence>
<dbReference type="PROSITE" id="PS50929">
    <property type="entry name" value="ABC_TM1F"/>
    <property type="match status" value="1"/>
</dbReference>
<dbReference type="Gene3D" id="3.40.50.300">
    <property type="entry name" value="P-loop containing nucleotide triphosphate hydrolases"/>
    <property type="match status" value="1"/>
</dbReference>
<feature type="transmembrane region" description="Helical" evidence="7">
    <location>
        <begin position="18"/>
        <end position="40"/>
    </location>
</feature>
<keyword evidence="2 7" id="KW-0812">Transmembrane</keyword>
<dbReference type="PROSITE" id="PS50893">
    <property type="entry name" value="ABC_TRANSPORTER_2"/>
    <property type="match status" value="1"/>
</dbReference>
<dbReference type="EMBL" id="JADGII010000008">
    <property type="protein sequence ID" value="MBF0636769.1"/>
    <property type="molecule type" value="Genomic_DNA"/>
</dbReference>
<gene>
    <name evidence="10" type="ORF">INT08_06215</name>
</gene>
<dbReference type="SUPFAM" id="SSF90123">
    <property type="entry name" value="ABC transporter transmembrane region"/>
    <property type="match status" value="1"/>
</dbReference>
<dbReference type="CDD" id="cd18552">
    <property type="entry name" value="ABC_6TM_MsbA_like"/>
    <property type="match status" value="1"/>
</dbReference>
<dbReference type="SUPFAM" id="SSF52540">
    <property type="entry name" value="P-loop containing nucleoside triphosphate hydrolases"/>
    <property type="match status" value="1"/>
</dbReference>
<dbReference type="GO" id="GO:0005524">
    <property type="term" value="F:ATP binding"/>
    <property type="evidence" value="ECO:0007669"/>
    <property type="project" value="UniProtKB-KW"/>
</dbReference>
<evidence type="ECO:0000256" key="7">
    <source>
        <dbReference type="SAM" id="Phobius"/>
    </source>
</evidence>
<feature type="transmembrane region" description="Helical" evidence="7">
    <location>
        <begin position="112"/>
        <end position="132"/>
    </location>
</feature>
<keyword evidence="5 7" id="KW-1133">Transmembrane helix</keyword>
<evidence type="ECO:0000256" key="1">
    <source>
        <dbReference type="ARBA" id="ARBA00004651"/>
    </source>
</evidence>
<dbReference type="CDD" id="cd03251">
    <property type="entry name" value="ABCC_MsbA"/>
    <property type="match status" value="1"/>
</dbReference>
<dbReference type="InterPro" id="IPR003439">
    <property type="entry name" value="ABC_transporter-like_ATP-bd"/>
</dbReference>
<evidence type="ECO:0000259" key="9">
    <source>
        <dbReference type="PROSITE" id="PS50929"/>
    </source>
</evidence>
<protein>
    <submittedName>
        <fullName evidence="10">ABC transporter ATP-binding protein</fullName>
    </submittedName>
</protein>
<keyword evidence="11" id="KW-1185">Reference proteome</keyword>
<keyword evidence="4 10" id="KW-0067">ATP-binding</keyword>
<reference evidence="10 11" key="1">
    <citation type="journal article" date="2020" name="Microorganisms">
        <title>Simultaneous Genome Sequencing of Prosthecochloris ethylica and Desulfuromonas acetoxidans within a Syntrophic Mixture Reveals Unique Pili and Protein Interactions.</title>
        <authorList>
            <person name="Kyndt J.A."/>
            <person name="Van Beeumen J.J."/>
            <person name="Meyer T.E."/>
        </authorList>
    </citation>
    <scope>NUCLEOTIDE SEQUENCE [LARGE SCALE GENOMIC DNA]</scope>
    <source>
        <strain evidence="10 11">N3</strain>
    </source>
</reference>
<organism evidence="10 11">
    <name type="scientific">Prosthecochloris ethylica</name>
    <dbReference type="NCBI Taxonomy" id="2743976"/>
    <lineage>
        <taxon>Bacteria</taxon>
        <taxon>Pseudomonadati</taxon>
        <taxon>Chlorobiota</taxon>
        <taxon>Chlorobiia</taxon>
        <taxon>Chlorobiales</taxon>
        <taxon>Chlorobiaceae</taxon>
        <taxon>Prosthecochloris</taxon>
    </lineage>
</organism>
<evidence type="ECO:0000256" key="2">
    <source>
        <dbReference type="ARBA" id="ARBA00022692"/>
    </source>
</evidence>
<name>A0ABR9XS01_9CHLB</name>
<dbReference type="InterPro" id="IPR017871">
    <property type="entry name" value="ABC_transporter-like_CS"/>
</dbReference>
<evidence type="ECO:0000256" key="5">
    <source>
        <dbReference type="ARBA" id="ARBA00022989"/>
    </source>
</evidence>
<dbReference type="Proteomes" id="UP000619838">
    <property type="component" value="Unassembled WGS sequence"/>
</dbReference>
<dbReference type="PANTHER" id="PTHR43394:SF1">
    <property type="entry name" value="ATP-BINDING CASSETTE SUB-FAMILY B MEMBER 10, MITOCHONDRIAL"/>
    <property type="match status" value="1"/>
</dbReference>
<dbReference type="InterPro" id="IPR027417">
    <property type="entry name" value="P-loop_NTPase"/>
</dbReference>
<accession>A0ABR9XS01</accession>
<evidence type="ECO:0000256" key="4">
    <source>
        <dbReference type="ARBA" id="ARBA00022840"/>
    </source>
</evidence>
<dbReference type="PROSITE" id="PS00211">
    <property type="entry name" value="ABC_TRANSPORTER_1"/>
    <property type="match status" value="1"/>
</dbReference>
<dbReference type="Pfam" id="PF00005">
    <property type="entry name" value="ABC_tran"/>
    <property type="match status" value="1"/>
</dbReference>
<feature type="domain" description="ABC transporter" evidence="8">
    <location>
        <begin position="390"/>
        <end position="628"/>
    </location>
</feature>
<feature type="transmembrane region" description="Helical" evidence="7">
    <location>
        <begin position="201"/>
        <end position="230"/>
    </location>
</feature>
<comment type="subcellular location">
    <subcellularLocation>
        <location evidence="1">Cell membrane</location>
        <topology evidence="1">Multi-pass membrane protein</topology>
    </subcellularLocation>
</comment>
<proteinExistence type="predicted"/>
<evidence type="ECO:0000256" key="6">
    <source>
        <dbReference type="ARBA" id="ARBA00023136"/>
    </source>
</evidence>
<dbReference type="RefSeq" id="WP_175187452.1">
    <property type="nucleotide sequence ID" value="NZ_JABVZQ010000009.1"/>
</dbReference>
<evidence type="ECO:0000313" key="10">
    <source>
        <dbReference type="EMBL" id="MBF0636769.1"/>
    </source>
</evidence>
<comment type="caution">
    <text evidence="10">The sequence shown here is derived from an EMBL/GenBank/DDBJ whole genome shotgun (WGS) entry which is preliminary data.</text>
</comment>
<dbReference type="InterPro" id="IPR003593">
    <property type="entry name" value="AAA+_ATPase"/>
</dbReference>
<dbReference type="PANTHER" id="PTHR43394">
    <property type="entry name" value="ATP-DEPENDENT PERMEASE MDL1, MITOCHONDRIAL"/>
    <property type="match status" value="1"/>
</dbReference>